<evidence type="ECO:0008006" key="4">
    <source>
        <dbReference type="Google" id="ProtNLM"/>
    </source>
</evidence>
<dbReference type="SUPFAM" id="SSF50969">
    <property type="entry name" value="YVTN repeat-like/Quinoprotein amine dehydrogenase"/>
    <property type="match status" value="1"/>
</dbReference>
<sequence length="371" mass="38006">MRLLTVRHLLSSRRVAAMALLALTAACGEDGPSEPTPAPGFLGGVAGNREIGVVINSGTKSITMFQLGSPTTTVQIPLGSSTTVTPIGFSLRGRRAAVPLGNAASVALVNLETATVGRFFTFPSGNATGSVWANDTTVFAANTNTNKIGRFYVNQTATEITSTVDVAPAPTAMAYSAGRVLAISGNLANFVPIGEGVVTAINPATMAVLGTVQTGGTNPNEATIGPDGLLYVLNTGDYVAQGSMAIIDPATMTRVALIPNMGVGPGHISIDANGLAYISSFSNATLVWNTRTRAFVRGPADPVCAKRASNNACRGASSSAAATTGRLYQLFFGSTSQGLAPYAFVYDATTFALRDSISVGAGPMSLAIRTF</sequence>
<gene>
    <name evidence="2" type="ORF">DGD08_15285</name>
</gene>
<dbReference type="AlphaFoldDB" id="A0A3D4VDZ6"/>
<dbReference type="InterPro" id="IPR011044">
    <property type="entry name" value="Quino_amine_DH_bsu"/>
</dbReference>
<dbReference type="PANTHER" id="PTHR47197">
    <property type="entry name" value="PROTEIN NIRF"/>
    <property type="match status" value="1"/>
</dbReference>
<dbReference type="InterPro" id="IPR051200">
    <property type="entry name" value="Host-pathogen_enzymatic-act"/>
</dbReference>
<feature type="signal peptide" evidence="1">
    <location>
        <begin position="1"/>
        <end position="28"/>
    </location>
</feature>
<evidence type="ECO:0000313" key="3">
    <source>
        <dbReference type="Proteomes" id="UP000264071"/>
    </source>
</evidence>
<proteinExistence type="predicted"/>
<dbReference type="InterPro" id="IPR015943">
    <property type="entry name" value="WD40/YVTN_repeat-like_dom_sf"/>
</dbReference>
<keyword evidence="1" id="KW-0732">Signal</keyword>
<dbReference type="PROSITE" id="PS51257">
    <property type="entry name" value="PROKAR_LIPOPROTEIN"/>
    <property type="match status" value="1"/>
</dbReference>
<evidence type="ECO:0000256" key="1">
    <source>
        <dbReference type="SAM" id="SignalP"/>
    </source>
</evidence>
<feature type="chain" id="PRO_5017603912" description="YncE family protein" evidence="1">
    <location>
        <begin position="29"/>
        <end position="371"/>
    </location>
</feature>
<comment type="caution">
    <text evidence="2">The sequence shown here is derived from an EMBL/GenBank/DDBJ whole genome shotgun (WGS) entry which is preliminary data.</text>
</comment>
<protein>
    <recommendedName>
        <fullName evidence="4">YncE family protein</fullName>
    </recommendedName>
</protein>
<accession>A0A3D4VDZ6</accession>
<dbReference type="Proteomes" id="UP000264071">
    <property type="component" value="Unassembled WGS sequence"/>
</dbReference>
<dbReference type="PANTHER" id="PTHR47197:SF3">
    <property type="entry name" value="DIHYDRO-HEME D1 DEHYDROGENASE"/>
    <property type="match status" value="1"/>
</dbReference>
<name>A0A3D4VDZ6_9BACT</name>
<dbReference type="Gene3D" id="2.130.10.10">
    <property type="entry name" value="YVTN repeat-like/Quinoprotein amine dehydrogenase"/>
    <property type="match status" value="1"/>
</dbReference>
<evidence type="ECO:0000313" key="2">
    <source>
        <dbReference type="EMBL" id="HCT58567.1"/>
    </source>
</evidence>
<organism evidence="2 3">
    <name type="scientific">Gemmatimonas aurantiaca</name>
    <dbReference type="NCBI Taxonomy" id="173480"/>
    <lineage>
        <taxon>Bacteria</taxon>
        <taxon>Pseudomonadati</taxon>
        <taxon>Gemmatimonadota</taxon>
        <taxon>Gemmatimonadia</taxon>
        <taxon>Gemmatimonadales</taxon>
        <taxon>Gemmatimonadaceae</taxon>
        <taxon>Gemmatimonas</taxon>
    </lineage>
</organism>
<reference evidence="2 3" key="1">
    <citation type="journal article" date="2018" name="Nat. Biotechnol.">
        <title>A standardized bacterial taxonomy based on genome phylogeny substantially revises the tree of life.</title>
        <authorList>
            <person name="Parks D.H."/>
            <person name="Chuvochina M."/>
            <person name="Waite D.W."/>
            <person name="Rinke C."/>
            <person name="Skarshewski A."/>
            <person name="Chaumeil P.A."/>
            <person name="Hugenholtz P."/>
        </authorList>
    </citation>
    <scope>NUCLEOTIDE SEQUENCE [LARGE SCALE GENOMIC DNA]</scope>
    <source>
        <strain evidence="2">UBA8844</strain>
    </source>
</reference>
<dbReference type="EMBL" id="DPIY01000011">
    <property type="protein sequence ID" value="HCT58567.1"/>
    <property type="molecule type" value="Genomic_DNA"/>
</dbReference>